<dbReference type="AlphaFoldDB" id="A0A875SB62"/>
<evidence type="ECO:0000256" key="4">
    <source>
        <dbReference type="ARBA" id="ARBA00023136"/>
    </source>
</evidence>
<evidence type="ECO:0000256" key="1">
    <source>
        <dbReference type="ARBA" id="ARBA00004141"/>
    </source>
</evidence>
<comment type="subcellular location">
    <subcellularLocation>
        <location evidence="1">Membrane</location>
        <topology evidence="1">Multi-pass membrane protein</topology>
    </subcellularLocation>
</comment>
<evidence type="ECO:0008006" key="8">
    <source>
        <dbReference type="Google" id="ProtNLM"/>
    </source>
</evidence>
<sequence length="222" mass="24910">MTLLWCLCTPFFAVYFVSEDASIPIQLQPHMFGILCWIVYIQVMLYPPVSRPKKQIIIRAGGFILFWAAVEIASVIPLRKLYMDRGVTWPILIYGIIASILLALGLIPPYFELYKRQGRVIGINFIFLATDLSGAIFSLASLAVDPANFDIMGAIIYSICAFLEIGIFASHLVWCCRFKWFANGSSEEDVESKLDTVDATKSSTIPVEDTEIDCLSEEAKDF</sequence>
<keyword evidence="4 5" id="KW-0472">Membrane</keyword>
<dbReference type="EMBL" id="CP064815">
    <property type="protein sequence ID" value="QPG76789.1"/>
    <property type="molecule type" value="Genomic_DNA"/>
</dbReference>
<evidence type="ECO:0000313" key="6">
    <source>
        <dbReference type="EMBL" id="QPG76789.1"/>
    </source>
</evidence>
<protein>
    <recommendedName>
        <fullName evidence="8">PQ-loop-domain-containing protein</fullName>
    </recommendedName>
</protein>
<feature type="transmembrane region" description="Helical" evidence="5">
    <location>
        <begin position="31"/>
        <end position="49"/>
    </location>
</feature>
<keyword evidence="2 5" id="KW-0812">Transmembrane</keyword>
<evidence type="ECO:0000256" key="5">
    <source>
        <dbReference type="SAM" id="Phobius"/>
    </source>
</evidence>
<dbReference type="RefSeq" id="XP_038780354.1">
    <property type="nucleotide sequence ID" value="XM_038924426.1"/>
</dbReference>
<dbReference type="SMART" id="SM00679">
    <property type="entry name" value="CTNS"/>
    <property type="match status" value="1"/>
</dbReference>
<dbReference type="GeneID" id="62197583"/>
<dbReference type="Proteomes" id="UP000662931">
    <property type="component" value="Chromosome 4"/>
</dbReference>
<feature type="transmembrane region" description="Helical" evidence="5">
    <location>
        <begin position="56"/>
        <end position="79"/>
    </location>
</feature>
<proteinExistence type="predicted"/>
<name>A0A875SB62_EENNA</name>
<keyword evidence="3 5" id="KW-1133">Transmembrane helix</keyword>
<dbReference type="OrthoDB" id="407617at2759"/>
<feature type="transmembrane region" description="Helical" evidence="5">
    <location>
        <begin position="91"/>
        <end position="111"/>
    </location>
</feature>
<accession>A0A875SB62</accession>
<feature type="transmembrane region" description="Helical" evidence="5">
    <location>
        <begin position="123"/>
        <end position="143"/>
    </location>
</feature>
<evidence type="ECO:0000256" key="2">
    <source>
        <dbReference type="ARBA" id="ARBA00022692"/>
    </source>
</evidence>
<reference evidence="6" key="1">
    <citation type="submission" date="2020-10" db="EMBL/GenBank/DDBJ databases">
        <authorList>
            <person name="Roach M.J.R."/>
        </authorList>
    </citation>
    <scope>NUCLEOTIDE SEQUENCE</scope>
    <source>
        <strain evidence="6">CBS 1945</strain>
    </source>
</reference>
<evidence type="ECO:0000313" key="7">
    <source>
        <dbReference type="Proteomes" id="UP000662931"/>
    </source>
</evidence>
<gene>
    <name evidence="6" type="ORF">FOA43_004183</name>
</gene>
<dbReference type="KEGG" id="bnn:FOA43_004183"/>
<dbReference type="InterPro" id="IPR006603">
    <property type="entry name" value="PQ-loop_rpt"/>
</dbReference>
<evidence type="ECO:0000256" key="3">
    <source>
        <dbReference type="ARBA" id="ARBA00022989"/>
    </source>
</evidence>
<keyword evidence="7" id="KW-1185">Reference proteome</keyword>
<organism evidence="6 7">
    <name type="scientific">Eeniella nana</name>
    <name type="common">Yeast</name>
    <name type="synonym">Brettanomyces nanus</name>
    <dbReference type="NCBI Taxonomy" id="13502"/>
    <lineage>
        <taxon>Eukaryota</taxon>
        <taxon>Fungi</taxon>
        <taxon>Dikarya</taxon>
        <taxon>Ascomycota</taxon>
        <taxon>Saccharomycotina</taxon>
        <taxon>Pichiomycetes</taxon>
        <taxon>Pichiales</taxon>
        <taxon>Pichiaceae</taxon>
        <taxon>Brettanomyces</taxon>
    </lineage>
</organism>
<dbReference type="GO" id="GO:0016020">
    <property type="term" value="C:membrane"/>
    <property type="evidence" value="ECO:0007669"/>
    <property type="project" value="UniProtKB-SubCell"/>
</dbReference>
<feature type="transmembrane region" description="Helical" evidence="5">
    <location>
        <begin position="155"/>
        <end position="176"/>
    </location>
</feature>